<comment type="caution">
    <text evidence="5">The sequence shown here is derived from an EMBL/GenBank/DDBJ whole genome shotgun (WGS) entry which is preliminary data.</text>
</comment>
<dbReference type="Gene3D" id="2.10.109.10">
    <property type="entry name" value="Umud Fragment, subunit A"/>
    <property type="match status" value="1"/>
</dbReference>
<dbReference type="InterPro" id="IPR015927">
    <property type="entry name" value="Peptidase_S24_S26A/B/C"/>
</dbReference>
<dbReference type="PANTHER" id="PTHR40661:SF2">
    <property type="entry name" value="HTH-TYPE TRANSCRIPTIONAL REGULATOR PRTR"/>
    <property type="match status" value="1"/>
</dbReference>
<evidence type="ECO:0000313" key="5">
    <source>
        <dbReference type="EMBL" id="MCH4294200.1"/>
    </source>
</evidence>
<dbReference type="SMART" id="SM00530">
    <property type="entry name" value="HTH_XRE"/>
    <property type="match status" value="1"/>
</dbReference>
<keyword evidence="1" id="KW-0805">Transcription regulation</keyword>
<dbReference type="Pfam" id="PF01381">
    <property type="entry name" value="HTH_3"/>
    <property type="match status" value="1"/>
</dbReference>
<accession>A0AAJ1FAL1</accession>
<evidence type="ECO:0000256" key="1">
    <source>
        <dbReference type="ARBA" id="ARBA00023015"/>
    </source>
</evidence>
<dbReference type="SUPFAM" id="SSF51306">
    <property type="entry name" value="LexA/Signal peptidase"/>
    <property type="match status" value="1"/>
</dbReference>
<evidence type="ECO:0000256" key="3">
    <source>
        <dbReference type="ARBA" id="ARBA00023163"/>
    </source>
</evidence>
<keyword evidence="6" id="KW-1185">Reference proteome</keyword>
<dbReference type="PROSITE" id="PS50943">
    <property type="entry name" value="HTH_CROC1"/>
    <property type="match status" value="1"/>
</dbReference>
<dbReference type="CDD" id="cd00093">
    <property type="entry name" value="HTH_XRE"/>
    <property type="match status" value="1"/>
</dbReference>
<dbReference type="InterPro" id="IPR010982">
    <property type="entry name" value="Lambda_DNA-bd_dom_sf"/>
</dbReference>
<reference evidence="5 6" key="1">
    <citation type="submission" date="2022-02" db="EMBL/GenBank/DDBJ databases">
        <title>The genome sequence of Shewanella sp. 3B26.</title>
        <authorList>
            <person name="Du J."/>
        </authorList>
    </citation>
    <scope>NUCLEOTIDE SEQUENCE [LARGE SCALE GENOMIC DNA]</scope>
    <source>
        <strain evidence="5 6">3B26</strain>
    </source>
</reference>
<dbReference type="GO" id="GO:0003677">
    <property type="term" value="F:DNA binding"/>
    <property type="evidence" value="ECO:0007669"/>
    <property type="project" value="UniProtKB-KW"/>
</dbReference>
<proteinExistence type="predicted"/>
<dbReference type="AlphaFoldDB" id="A0AAJ1FAL1"/>
<dbReference type="InterPro" id="IPR039418">
    <property type="entry name" value="LexA-like"/>
</dbReference>
<organism evidence="5 6">
    <name type="scientific">Shewanella zhuhaiensis</name>
    <dbReference type="NCBI Taxonomy" id="2919576"/>
    <lineage>
        <taxon>Bacteria</taxon>
        <taxon>Pseudomonadati</taxon>
        <taxon>Pseudomonadota</taxon>
        <taxon>Gammaproteobacteria</taxon>
        <taxon>Alteromonadales</taxon>
        <taxon>Shewanellaceae</taxon>
        <taxon>Shewanella</taxon>
    </lineage>
</organism>
<gene>
    <name evidence="5" type="ORF">MJ923_07765</name>
</gene>
<evidence type="ECO:0000256" key="2">
    <source>
        <dbReference type="ARBA" id="ARBA00023125"/>
    </source>
</evidence>
<dbReference type="PANTHER" id="PTHR40661">
    <property type="match status" value="1"/>
</dbReference>
<name>A0AAJ1FAL1_9GAMM</name>
<dbReference type="EMBL" id="JAKUDL010000002">
    <property type="protein sequence ID" value="MCH4294200.1"/>
    <property type="molecule type" value="Genomic_DNA"/>
</dbReference>
<evidence type="ECO:0000259" key="4">
    <source>
        <dbReference type="PROSITE" id="PS50943"/>
    </source>
</evidence>
<dbReference type="InterPro" id="IPR001387">
    <property type="entry name" value="Cro/C1-type_HTH"/>
</dbReference>
<dbReference type="Gene3D" id="1.10.260.40">
    <property type="entry name" value="lambda repressor-like DNA-binding domains"/>
    <property type="match status" value="1"/>
</dbReference>
<dbReference type="SUPFAM" id="SSF47413">
    <property type="entry name" value="lambda repressor-like DNA-binding domains"/>
    <property type="match status" value="1"/>
</dbReference>
<sequence length="229" mass="25235">MMNERIKERRKAIGLTQQQVAASVGVSKATISLWENGTTQPKGENLHLLVKELKCSVEWLLYGQEKKSGTANAEFGGAMEPWSNHTPLGSDEVDVPFYTEVAFAAGAGAFASTENHGPKLRFSKSTLRRQGVEPQHAVCVKVIGTSMEPVLPNGSTVGIDLANTTVVDGKMYAINHDGMLRVKLVYRLPGNGLRLRSYNLEEYPDEMYSSDQSKSIQIVGRVFWYSVLL</sequence>
<dbReference type="RefSeq" id="WP_240590593.1">
    <property type="nucleotide sequence ID" value="NZ_JAKUDL010000002.1"/>
</dbReference>
<dbReference type="Pfam" id="PF00717">
    <property type="entry name" value="Peptidase_S24"/>
    <property type="match status" value="1"/>
</dbReference>
<dbReference type="InterPro" id="IPR036286">
    <property type="entry name" value="LexA/Signal_pep-like_sf"/>
</dbReference>
<dbReference type="Proteomes" id="UP001297581">
    <property type="component" value="Unassembled WGS sequence"/>
</dbReference>
<feature type="domain" description="HTH cro/C1-type" evidence="4">
    <location>
        <begin position="6"/>
        <end position="60"/>
    </location>
</feature>
<dbReference type="CDD" id="cd06529">
    <property type="entry name" value="S24_LexA-like"/>
    <property type="match status" value="1"/>
</dbReference>
<protein>
    <submittedName>
        <fullName evidence="5">Helix-turn-helix transcriptional regulator</fullName>
    </submittedName>
</protein>
<evidence type="ECO:0000313" key="6">
    <source>
        <dbReference type="Proteomes" id="UP001297581"/>
    </source>
</evidence>
<keyword evidence="3" id="KW-0804">Transcription</keyword>
<keyword evidence="2" id="KW-0238">DNA-binding</keyword>